<feature type="compositionally biased region" description="Polar residues" evidence="1">
    <location>
        <begin position="647"/>
        <end position="669"/>
    </location>
</feature>
<evidence type="ECO:0000313" key="4">
    <source>
        <dbReference type="Proteomes" id="UP000271974"/>
    </source>
</evidence>
<dbReference type="AlphaFoldDB" id="A0A433T8I4"/>
<sequence length="747" mass="83013">MAMSDQFPKTHPRPNLLTLLMTFSAIADLLSHCVVMCCEFPPYMRMGDTDPPWISQVRAGPATATSGGGSVGVLPHDSEYFIRQNIMEVHYPGAPQRAHVRWQCSMAYHGKLLLRRQDHHVNNFYRCVKLHARSPSLVQIAWSREATEFDLDLCEDEALTLDPWLLVRAESVHEDHADCPFSGGFDMKLSDSRLGDNSCNLMLRPMRLEAECVGGEGVTFDYVQSNCLPDLRTYVHQRTLCVSGWRDRDNHYVVLRRKEDSDLWCLVMPVSRDADSVTTAYLYSDLACMQRPPSAQAGFSSSSPSLSHGDTPRYFTLMLRTRVYPSLCEDEYSACSKVSCNAYVERECQRSCGVCDPQNSFTSCEYPRRLHGRWQLNDINGVRRLDISGSNFSLAKVGNFRCVTYPDGPEKKSRVFTTVSLSDNGCRPRYTCLKIKRLGPAALSFSLSHSFAWPELQENFGAKICSENRFFPDPPPIDDLYRSYQGSGKAVVSVSPQAQAVSCNISAVMSLTATQPGGRVCTGRMFRHCEDATKVRLELHSCGEGAPNANATAGAFTDYQCMANYEGQYWERIVLVQNVQETQDVRCFVFSKFYPEQAFSLLAGQCDKAAFEFSQSGLRTPLLKLDFLREEAGNTCASVPAQTTTLTPAVSTRRATSRPQRLVNSQATMDDQGRQAKGGGGDRVRPKHTYNEPGDSPGHNSISVASGGKKEVPTVVSLQRNSLRQTASAFCALFLSAVTAILHTPLT</sequence>
<dbReference type="Proteomes" id="UP000271974">
    <property type="component" value="Unassembled WGS sequence"/>
</dbReference>
<gene>
    <name evidence="3" type="ORF">EGW08_014388</name>
</gene>
<keyword evidence="2" id="KW-0732">Signal</keyword>
<reference evidence="3 4" key="1">
    <citation type="submission" date="2019-01" db="EMBL/GenBank/DDBJ databases">
        <title>A draft genome assembly of the solar-powered sea slug Elysia chlorotica.</title>
        <authorList>
            <person name="Cai H."/>
            <person name="Li Q."/>
            <person name="Fang X."/>
            <person name="Li J."/>
            <person name="Curtis N.E."/>
            <person name="Altenburger A."/>
            <person name="Shibata T."/>
            <person name="Feng M."/>
            <person name="Maeda T."/>
            <person name="Schwartz J.A."/>
            <person name="Shigenobu S."/>
            <person name="Lundholm N."/>
            <person name="Nishiyama T."/>
            <person name="Yang H."/>
            <person name="Hasebe M."/>
            <person name="Li S."/>
            <person name="Pierce S.K."/>
            <person name="Wang J."/>
        </authorList>
    </citation>
    <scope>NUCLEOTIDE SEQUENCE [LARGE SCALE GENOMIC DNA]</scope>
    <source>
        <strain evidence="3">EC2010</strain>
        <tissue evidence="3">Whole organism of an adult</tissue>
    </source>
</reference>
<evidence type="ECO:0008006" key="5">
    <source>
        <dbReference type="Google" id="ProtNLM"/>
    </source>
</evidence>
<evidence type="ECO:0000313" key="3">
    <source>
        <dbReference type="EMBL" id="RUS77836.1"/>
    </source>
</evidence>
<name>A0A433T8I4_ELYCH</name>
<evidence type="ECO:0000256" key="2">
    <source>
        <dbReference type="SAM" id="SignalP"/>
    </source>
</evidence>
<keyword evidence="4" id="KW-1185">Reference proteome</keyword>
<comment type="caution">
    <text evidence="3">The sequence shown here is derived from an EMBL/GenBank/DDBJ whole genome shotgun (WGS) entry which is preliminary data.</text>
</comment>
<dbReference type="OrthoDB" id="6083881at2759"/>
<evidence type="ECO:0000256" key="1">
    <source>
        <dbReference type="SAM" id="MobiDB-lite"/>
    </source>
</evidence>
<proteinExistence type="predicted"/>
<dbReference type="EMBL" id="RQTK01000547">
    <property type="protein sequence ID" value="RUS77836.1"/>
    <property type="molecule type" value="Genomic_DNA"/>
</dbReference>
<feature type="chain" id="PRO_5019249880" description="ShKT domain-containing protein" evidence="2">
    <location>
        <begin position="32"/>
        <end position="747"/>
    </location>
</feature>
<feature type="signal peptide" evidence="2">
    <location>
        <begin position="1"/>
        <end position="31"/>
    </location>
</feature>
<organism evidence="3 4">
    <name type="scientific">Elysia chlorotica</name>
    <name type="common">Eastern emerald elysia</name>
    <name type="synonym">Sea slug</name>
    <dbReference type="NCBI Taxonomy" id="188477"/>
    <lineage>
        <taxon>Eukaryota</taxon>
        <taxon>Metazoa</taxon>
        <taxon>Spiralia</taxon>
        <taxon>Lophotrochozoa</taxon>
        <taxon>Mollusca</taxon>
        <taxon>Gastropoda</taxon>
        <taxon>Heterobranchia</taxon>
        <taxon>Euthyneura</taxon>
        <taxon>Panpulmonata</taxon>
        <taxon>Sacoglossa</taxon>
        <taxon>Placobranchoidea</taxon>
        <taxon>Plakobranchidae</taxon>
        <taxon>Elysia</taxon>
    </lineage>
</organism>
<feature type="region of interest" description="Disordered" evidence="1">
    <location>
        <begin position="647"/>
        <end position="708"/>
    </location>
</feature>
<accession>A0A433T8I4</accession>
<protein>
    <recommendedName>
        <fullName evidence="5">ShKT domain-containing protein</fullName>
    </recommendedName>
</protein>